<feature type="repeat" description="TPR" evidence="1">
    <location>
        <begin position="135"/>
        <end position="168"/>
    </location>
</feature>
<organism evidence="2 3">
    <name type="scientific">Oceanospirillum multiglobuliferum</name>
    <dbReference type="NCBI Taxonomy" id="64969"/>
    <lineage>
        <taxon>Bacteria</taxon>
        <taxon>Pseudomonadati</taxon>
        <taxon>Pseudomonadota</taxon>
        <taxon>Gammaproteobacteria</taxon>
        <taxon>Oceanospirillales</taxon>
        <taxon>Oceanospirillaceae</taxon>
        <taxon>Oceanospirillum</taxon>
    </lineage>
</organism>
<name>A0A1V4T871_9GAMM</name>
<feature type="repeat" description="TPR" evidence="1">
    <location>
        <begin position="31"/>
        <end position="64"/>
    </location>
</feature>
<gene>
    <name evidence="2" type="ORF">BTE48_04740</name>
</gene>
<dbReference type="NCBIfam" id="TIGR02521">
    <property type="entry name" value="type_IV_pilW"/>
    <property type="match status" value="1"/>
</dbReference>
<dbReference type="PROSITE" id="PS50005">
    <property type="entry name" value="TPR"/>
    <property type="match status" value="3"/>
</dbReference>
<dbReference type="InterPro" id="IPR013360">
    <property type="entry name" value="Pilus_4_PilW"/>
</dbReference>
<evidence type="ECO:0000313" key="2">
    <source>
        <dbReference type="EMBL" id="OPX56379.1"/>
    </source>
</evidence>
<dbReference type="AlphaFoldDB" id="A0A1V4T871"/>
<reference evidence="2 3" key="1">
    <citation type="submission" date="2017-01" db="EMBL/GenBank/DDBJ databases">
        <title>Genome Sequencing of a Marine Spirillum, Oceanospirillum multiglobuliferum ATCC 33336, from Japan.</title>
        <authorList>
            <person name="Carney J.G."/>
            <person name="Trachtenberg A.M."/>
            <person name="Rheaume B.A."/>
            <person name="Linnane J.D."/>
            <person name="Pitts N.L."/>
            <person name="Mykles D.L."/>
            <person name="Maclea K.S."/>
        </authorList>
    </citation>
    <scope>NUCLEOTIDE SEQUENCE [LARGE SCALE GENOMIC DNA]</scope>
    <source>
        <strain evidence="2 3">ATCC 33336</strain>
    </source>
</reference>
<protein>
    <submittedName>
        <fullName evidence="2">Type IV pilus biogenesis/stability protein PilW</fullName>
    </submittedName>
</protein>
<dbReference type="PANTHER" id="PTHR44809">
    <property type="match status" value="1"/>
</dbReference>
<keyword evidence="1" id="KW-0802">TPR repeat</keyword>
<keyword evidence="3" id="KW-1185">Reference proteome</keyword>
<dbReference type="STRING" id="64969.SAMN02745127_00615"/>
<sequence length="234" mass="26670">MAVGSVLWLLSACTAQPVNTVPSDQALNKSAISYTQLGFAYLERNNSERAKRAMIKALSLQPDFADALHGMALIYQQEGEYKLAEKHFRQALSESPEFSTARNNFAAFLYSQQRYDEACKQLELTVADTLYFNRQQAFENLGLCEVQRQHLPAAETAFKKALQLNSKSEKAMLELADIYRQQNHPLDAWRYLQKHFEFAKPTERSLRLGIFLADSLGKKADKSRWLAELANLKQ</sequence>
<dbReference type="SUPFAM" id="SSF48452">
    <property type="entry name" value="TPR-like"/>
    <property type="match status" value="1"/>
</dbReference>
<dbReference type="InterPro" id="IPR052943">
    <property type="entry name" value="TMTC_O-mannosyl-trnsfr"/>
</dbReference>
<comment type="caution">
    <text evidence="2">The sequence shown here is derived from an EMBL/GenBank/DDBJ whole genome shotgun (WGS) entry which is preliminary data.</text>
</comment>
<dbReference type="EMBL" id="MTSM01000004">
    <property type="protein sequence ID" value="OPX56379.1"/>
    <property type="molecule type" value="Genomic_DNA"/>
</dbReference>
<dbReference type="Proteomes" id="UP000191418">
    <property type="component" value="Unassembled WGS sequence"/>
</dbReference>
<feature type="repeat" description="TPR" evidence="1">
    <location>
        <begin position="65"/>
        <end position="98"/>
    </location>
</feature>
<accession>A0A1V4T871</accession>
<evidence type="ECO:0000256" key="1">
    <source>
        <dbReference type="PROSITE-ProRule" id="PRU00339"/>
    </source>
</evidence>
<evidence type="ECO:0000313" key="3">
    <source>
        <dbReference type="Proteomes" id="UP000191418"/>
    </source>
</evidence>
<dbReference type="SMART" id="SM00028">
    <property type="entry name" value="TPR"/>
    <property type="match status" value="3"/>
</dbReference>
<dbReference type="Pfam" id="PF13181">
    <property type="entry name" value="TPR_8"/>
    <property type="match status" value="1"/>
</dbReference>
<dbReference type="PANTHER" id="PTHR44809:SF1">
    <property type="entry name" value="PROTEIN O-MANNOSYL-TRANSFERASE TMTC1"/>
    <property type="match status" value="1"/>
</dbReference>
<dbReference type="InterPro" id="IPR011990">
    <property type="entry name" value="TPR-like_helical_dom_sf"/>
</dbReference>
<dbReference type="Gene3D" id="1.25.40.10">
    <property type="entry name" value="Tetratricopeptide repeat domain"/>
    <property type="match status" value="1"/>
</dbReference>
<dbReference type="PROSITE" id="PS50293">
    <property type="entry name" value="TPR_REGION"/>
    <property type="match status" value="1"/>
</dbReference>
<dbReference type="InterPro" id="IPR019734">
    <property type="entry name" value="TPR_rpt"/>
</dbReference>
<dbReference type="Pfam" id="PF14559">
    <property type="entry name" value="TPR_19"/>
    <property type="match status" value="1"/>
</dbReference>
<proteinExistence type="predicted"/>